<keyword evidence="2" id="KW-1185">Reference proteome</keyword>
<reference evidence="2" key="1">
    <citation type="journal article" date="2019" name="Int. J. Syst. Evol. Microbiol.">
        <title>The Global Catalogue of Microorganisms (GCM) 10K type strain sequencing project: providing services to taxonomists for standard genome sequencing and annotation.</title>
        <authorList>
            <consortium name="The Broad Institute Genomics Platform"/>
            <consortium name="The Broad Institute Genome Sequencing Center for Infectious Disease"/>
            <person name="Wu L."/>
            <person name="Ma J."/>
        </authorList>
    </citation>
    <scope>NUCLEOTIDE SEQUENCE [LARGE SCALE GENOMIC DNA]</scope>
    <source>
        <strain evidence="2">JCM 31406</strain>
    </source>
</reference>
<organism evidence="1 2">
    <name type="scientific">Deinococcus knuensis</name>
    <dbReference type="NCBI Taxonomy" id="1837380"/>
    <lineage>
        <taxon>Bacteria</taxon>
        <taxon>Thermotogati</taxon>
        <taxon>Deinococcota</taxon>
        <taxon>Deinococci</taxon>
        <taxon>Deinococcales</taxon>
        <taxon>Deinococcaceae</taxon>
        <taxon>Deinococcus</taxon>
    </lineage>
</organism>
<dbReference type="RefSeq" id="WP_189102715.1">
    <property type="nucleotide sequence ID" value="NZ_BMQO01000015.1"/>
</dbReference>
<dbReference type="Proteomes" id="UP000620633">
    <property type="component" value="Unassembled WGS sequence"/>
</dbReference>
<gene>
    <name evidence="1" type="ORF">GCM10008961_27880</name>
</gene>
<accession>A0ABQ2SMS1</accession>
<evidence type="ECO:0000313" key="2">
    <source>
        <dbReference type="Proteomes" id="UP000620633"/>
    </source>
</evidence>
<sequence>MWKKFKAYWISEPQKLDYIYRLSKFKTAQDVKGLSTPALVKLFFYTRRGSLDTKASVYAFDSTNINLARIKAEHTAHAEMNPEAKGAVEISRFFNHKMIEENSDGGYFEFRSSHHYQFIELDLDSAAKISLGVIENSPRSISTSTVKDIYTYSASAYLGEHGQKIALEWANACAKSDKVNKWVKTAISKSKKI</sequence>
<comment type="caution">
    <text evidence="1">The sequence shown here is derived from an EMBL/GenBank/DDBJ whole genome shotgun (WGS) entry which is preliminary data.</text>
</comment>
<proteinExistence type="predicted"/>
<dbReference type="EMBL" id="BMQO01000015">
    <property type="protein sequence ID" value="GGS34550.1"/>
    <property type="molecule type" value="Genomic_DNA"/>
</dbReference>
<protein>
    <submittedName>
        <fullName evidence="1">Uncharacterized protein</fullName>
    </submittedName>
</protein>
<evidence type="ECO:0000313" key="1">
    <source>
        <dbReference type="EMBL" id="GGS34550.1"/>
    </source>
</evidence>
<name>A0ABQ2SMS1_9DEIO</name>